<evidence type="ECO:0000259" key="1">
    <source>
        <dbReference type="Pfam" id="PF13601"/>
    </source>
</evidence>
<dbReference type="InterPro" id="IPR036390">
    <property type="entry name" value="WH_DNA-bd_sf"/>
</dbReference>
<evidence type="ECO:0000313" key="3">
    <source>
        <dbReference type="Proteomes" id="UP000673975"/>
    </source>
</evidence>
<name>A0A8J7S8A2_9BACT</name>
<dbReference type="InterPro" id="IPR036388">
    <property type="entry name" value="WH-like_DNA-bd_sf"/>
</dbReference>
<evidence type="ECO:0000313" key="2">
    <source>
        <dbReference type="EMBL" id="MBP3192128.1"/>
    </source>
</evidence>
<dbReference type="SUPFAM" id="SSF46785">
    <property type="entry name" value="Winged helix' DNA-binding domain"/>
    <property type="match status" value="1"/>
</dbReference>
<dbReference type="Proteomes" id="UP000673975">
    <property type="component" value="Unassembled WGS sequence"/>
</dbReference>
<sequence length="107" mass="12442">MRRPKYIIFDYNKIDKVIHNRLRLAMLSSIAYSEEIDFSTLKNTVKATDGNIGKQIQVLEESGYIITRTLHSGKRPQKMIALTNKGRNALVRYKKHVMTLLQFQDSE</sequence>
<organism evidence="2 3">
    <name type="scientific">Natronogracilivirga saccharolytica</name>
    <dbReference type="NCBI Taxonomy" id="2812953"/>
    <lineage>
        <taxon>Bacteria</taxon>
        <taxon>Pseudomonadati</taxon>
        <taxon>Balneolota</taxon>
        <taxon>Balneolia</taxon>
        <taxon>Balneolales</taxon>
        <taxon>Cyclonatronaceae</taxon>
        <taxon>Natronogracilivirga</taxon>
    </lineage>
</organism>
<dbReference type="Gene3D" id="1.10.10.10">
    <property type="entry name" value="Winged helix-like DNA-binding domain superfamily/Winged helix DNA-binding domain"/>
    <property type="match status" value="1"/>
</dbReference>
<dbReference type="PANTHER" id="PTHR37318:SF1">
    <property type="entry name" value="BSL7504 PROTEIN"/>
    <property type="match status" value="1"/>
</dbReference>
<dbReference type="AlphaFoldDB" id="A0A8J7S8A2"/>
<accession>A0A8J7S8A2</accession>
<gene>
    <name evidence="2" type="ORF">NATSA_05580</name>
</gene>
<dbReference type="InterPro" id="IPR027395">
    <property type="entry name" value="WH_DNA-bd_dom"/>
</dbReference>
<comment type="caution">
    <text evidence="2">The sequence shown here is derived from an EMBL/GenBank/DDBJ whole genome shotgun (WGS) entry which is preliminary data.</text>
</comment>
<dbReference type="Pfam" id="PF13601">
    <property type="entry name" value="HTH_34"/>
    <property type="match status" value="1"/>
</dbReference>
<dbReference type="PANTHER" id="PTHR37318">
    <property type="entry name" value="BSL7504 PROTEIN"/>
    <property type="match status" value="1"/>
</dbReference>
<keyword evidence="3" id="KW-1185">Reference proteome</keyword>
<reference evidence="2" key="1">
    <citation type="submission" date="2021-02" db="EMBL/GenBank/DDBJ databases">
        <title>Natronogracilivirga saccharolytica gen. nov. sp. nov. a new anaerobic, haloalkiliphilic carbohydrate-fermenting bacterium from soda lake and proposing of Cyclonatronumiaceae fam. nov. in the phylum Balneolaeota.</title>
        <authorList>
            <person name="Zhilina T.N."/>
            <person name="Sorokin D.Y."/>
            <person name="Zavarzina D.G."/>
            <person name="Toshchakov S.V."/>
            <person name="Kublanov I.V."/>
        </authorList>
    </citation>
    <scope>NUCLEOTIDE SEQUENCE</scope>
    <source>
        <strain evidence="2">Z-1702</strain>
    </source>
</reference>
<dbReference type="RefSeq" id="WP_210511023.1">
    <property type="nucleotide sequence ID" value="NZ_JAFIDN010000003.1"/>
</dbReference>
<proteinExistence type="predicted"/>
<feature type="domain" description="Winged helix DNA-binding" evidence="1">
    <location>
        <begin position="22"/>
        <end position="100"/>
    </location>
</feature>
<dbReference type="EMBL" id="JAFIDN010000003">
    <property type="protein sequence ID" value="MBP3192128.1"/>
    <property type="molecule type" value="Genomic_DNA"/>
</dbReference>
<protein>
    <submittedName>
        <fullName evidence="2">Transcriptional regulator</fullName>
    </submittedName>
</protein>